<dbReference type="Proteomes" id="UP001165297">
    <property type="component" value="Unassembled WGS sequence"/>
</dbReference>
<keyword evidence="5" id="KW-0732">Signal</keyword>
<sequence>MKHPLLIAALLAGSLLVSSCGSNAEEPAPTLYDRLGKTEGIAKIVDGLIANVGAETQKPGTLMLRSHKPMLDAVNGVNGGAPTDPTRLTRLRNNFIDQLGEATGGPLKYKGMNMITAHTGMKITHNEFAVWREQLEASLVSNQVADADKVALYAIIDKMHGDVVNR</sequence>
<accession>A0ABS8AK65</accession>
<comment type="caution">
    <text evidence="6">The sequence shown here is derived from an EMBL/GenBank/DDBJ whole genome shotgun (WGS) entry which is preliminary data.</text>
</comment>
<organism evidence="6 7">
    <name type="scientific">Hymenobacter nitidus</name>
    <dbReference type="NCBI Taxonomy" id="2880929"/>
    <lineage>
        <taxon>Bacteria</taxon>
        <taxon>Pseudomonadati</taxon>
        <taxon>Bacteroidota</taxon>
        <taxon>Cytophagia</taxon>
        <taxon>Cytophagales</taxon>
        <taxon>Hymenobacteraceae</taxon>
        <taxon>Hymenobacter</taxon>
    </lineage>
</organism>
<keyword evidence="3" id="KW-0479">Metal-binding</keyword>
<dbReference type="InterPro" id="IPR012292">
    <property type="entry name" value="Globin/Proto"/>
</dbReference>
<evidence type="ECO:0000313" key="7">
    <source>
        <dbReference type="Proteomes" id="UP001165297"/>
    </source>
</evidence>
<proteinExistence type="predicted"/>
<dbReference type="InterPro" id="IPR009050">
    <property type="entry name" value="Globin-like_sf"/>
</dbReference>
<keyword evidence="4" id="KW-0408">Iron</keyword>
<keyword evidence="2" id="KW-0349">Heme</keyword>
<evidence type="ECO:0000256" key="1">
    <source>
        <dbReference type="ARBA" id="ARBA00022448"/>
    </source>
</evidence>
<feature type="chain" id="PRO_5046583414" evidence="5">
    <location>
        <begin position="25"/>
        <end position="166"/>
    </location>
</feature>
<keyword evidence="7" id="KW-1185">Reference proteome</keyword>
<dbReference type="Pfam" id="PF01152">
    <property type="entry name" value="Bac_globin"/>
    <property type="match status" value="1"/>
</dbReference>
<dbReference type="SUPFAM" id="SSF46458">
    <property type="entry name" value="Globin-like"/>
    <property type="match status" value="1"/>
</dbReference>
<dbReference type="InterPro" id="IPR001486">
    <property type="entry name" value="Hemoglobin_trunc"/>
</dbReference>
<name>A0ABS8AK65_9BACT</name>
<dbReference type="RefSeq" id="WP_226188189.1">
    <property type="nucleotide sequence ID" value="NZ_JAJADQ010000009.1"/>
</dbReference>
<dbReference type="PROSITE" id="PS51257">
    <property type="entry name" value="PROKAR_LIPOPROTEIN"/>
    <property type="match status" value="1"/>
</dbReference>
<keyword evidence="1" id="KW-0813">Transport</keyword>
<feature type="signal peptide" evidence="5">
    <location>
        <begin position="1"/>
        <end position="24"/>
    </location>
</feature>
<evidence type="ECO:0000313" key="6">
    <source>
        <dbReference type="EMBL" id="MCB2379374.1"/>
    </source>
</evidence>
<dbReference type="Gene3D" id="1.10.490.10">
    <property type="entry name" value="Globins"/>
    <property type="match status" value="1"/>
</dbReference>
<reference evidence="6" key="1">
    <citation type="submission" date="2021-10" db="EMBL/GenBank/DDBJ databases">
        <authorList>
            <person name="Dean J.D."/>
            <person name="Kim M.K."/>
            <person name="Newey C.N."/>
            <person name="Stoker T.S."/>
            <person name="Thompson D.W."/>
            <person name="Grose J.H."/>
        </authorList>
    </citation>
    <scope>NUCLEOTIDE SEQUENCE</scope>
    <source>
        <strain evidence="6">BT635</strain>
    </source>
</reference>
<gene>
    <name evidence="6" type="ORF">LGH70_17380</name>
</gene>
<evidence type="ECO:0000256" key="2">
    <source>
        <dbReference type="ARBA" id="ARBA00022617"/>
    </source>
</evidence>
<evidence type="ECO:0000256" key="3">
    <source>
        <dbReference type="ARBA" id="ARBA00022723"/>
    </source>
</evidence>
<dbReference type="EMBL" id="JAJADQ010000009">
    <property type="protein sequence ID" value="MCB2379374.1"/>
    <property type="molecule type" value="Genomic_DNA"/>
</dbReference>
<protein>
    <submittedName>
        <fullName evidence="6">Group 1 truncated hemoglobin</fullName>
    </submittedName>
</protein>
<evidence type="ECO:0000256" key="5">
    <source>
        <dbReference type="SAM" id="SignalP"/>
    </source>
</evidence>
<evidence type="ECO:0000256" key="4">
    <source>
        <dbReference type="ARBA" id="ARBA00023004"/>
    </source>
</evidence>